<proteinExistence type="predicted"/>
<keyword evidence="3" id="KW-1185">Reference proteome</keyword>
<feature type="domain" description="IstB-like ATP-binding" evidence="1">
    <location>
        <begin position="18"/>
        <end position="161"/>
    </location>
</feature>
<dbReference type="InterPro" id="IPR002611">
    <property type="entry name" value="IstB_ATP-bd"/>
</dbReference>
<sequence>MPYGHPRFAELIPCACKQAEQQQRRQGTLEQLSNLADVRSLTFAAFNPDVPGVRKAYLRAREFAQQPQGWLLLFGPYGVGKTHLAAAVANAVLAGGTQVLFTVVPDLLDHLRATFGPNSEVGYDERFELVRTVPLLVLDDLGTESATAWAREKLYQLLNHRRTFSILAAIAPPGLHAPPV</sequence>
<dbReference type="SUPFAM" id="SSF52540">
    <property type="entry name" value="P-loop containing nucleoside triphosphate hydrolases"/>
    <property type="match status" value="1"/>
</dbReference>
<dbReference type="Pfam" id="PF01695">
    <property type="entry name" value="IstB_IS21"/>
    <property type="match status" value="1"/>
</dbReference>
<protein>
    <recommendedName>
        <fullName evidence="1">IstB-like ATP-binding domain-containing protein</fullName>
    </recommendedName>
</protein>
<comment type="caution">
    <text evidence="2">The sequence shown here is derived from an EMBL/GenBank/DDBJ whole genome shotgun (WGS) entry which is preliminary data.</text>
</comment>
<dbReference type="Proteomes" id="UP000220527">
    <property type="component" value="Unassembled WGS sequence"/>
</dbReference>
<dbReference type="GO" id="GO:0005524">
    <property type="term" value="F:ATP binding"/>
    <property type="evidence" value="ECO:0007669"/>
    <property type="project" value="InterPro"/>
</dbReference>
<reference evidence="3" key="1">
    <citation type="submission" date="2017-08" db="EMBL/GenBank/DDBJ databases">
        <authorList>
            <person name="Grouzdev D.S."/>
            <person name="Gaisin V.A."/>
            <person name="Rysina M.S."/>
            <person name="Gorlenko V.M."/>
        </authorList>
    </citation>
    <scope>NUCLEOTIDE SEQUENCE [LARGE SCALE GENOMIC DNA]</scope>
    <source>
        <strain evidence="3">Kir15-3F</strain>
    </source>
</reference>
<dbReference type="AlphaFoldDB" id="A0A2A6RQB5"/>
<gene>
    <name evidence="2" type="ORF">CJ255_00085</name>
</gene>
<dbReference type="InterPro" id="IPR027417">
    <property type="entry name" value="P-loop_NTPase"/>
</dbReference>
<evidence type="ECO:0000313" key="2">
    <source>
        <dbReference type="EMBL" id="PDW05130.1"/>
    </source>
</evidence>
<evidence type="ECO:0000313" key="3">
    <source>
        <dbReference type="Proteomes" id="UP000220527"/>
    </source>
</evidence>
<dbReference type="OrthoDB" id="9776217at2"/>
<dbReference type="Gene3D" id="3.40.50.300">
    <property type="entry name" value="P-loop containing nucleotide triphosphate hydrolases"/>
    <property type="match status" value="1"/>
</dbReference>
<organism evidence="2 3">
    <name type="scientific">Candidatus Viridilinea mediisalina</name>
    <dbReference type="NCBI Taxonomy" id="2024553"/>
    <lineage>
        <taxon>Bacteria</taxon>
        <taxon>Bacillati</taxon>
        <taxon>Chloroflexota</taxon>
        <taxon>Chloroflexia</taxon>
        <taxon>Chloroflexales</taxon>
        <taxon>Chloroflexineae</taxon>
        <taxon>Oscillochloridaceae</taxon>
        <taxon>Candidatus Viridilinea</taxon>
    </lineage>
</organism>
<name>A0A2A6RQB5_9CHLR</name>
<evidence type="ECO:0000259" key="1">
    <source>
        <dbReference type="Pfam" id="PF01695"/>
    </source>
</evidence>
<accession>A0A2A6RQB5</accession>
<dbReference type="PANTHER" id="PTHR30050:SF4">
    <property type="entry name" value="ATP-BINDING PROTEIN RV3427C IN INSERTION SEQUENCE-RELATED"/>
    <property type="match status" value="1"/>
</dbReference>
<dbReference type="PANTHER" id="PTHR30050">
    <property type="entry name" value="CHROMOSOMAL REPLICATION INITIATOR PROTEIN DNAA"/>
    <property type="match status" value="1"/>
</dbReference>
<dbReference type="GO" id="GO:0006260">
    <property type="term" value="P:DNA replication"/>
    <property type="evidence" value="ECO:0007669"/>
    <property type="project" value="TreeGrafter"/>
</dbReference>
<dbReference type="EMBL" id="NQWI01000001">
    <property type="protein sequence ID" value="PDW05130.1"/>
    <property type="molecule type" value="Genomic_DNA"/>
</dbReference>